<gene>
    <name evidence="2" type="ORF">ACFSUE_01175</name>
</gene>
<keyword evidence="1" id="KW-0472">Membrane</keyword>
<feature type="transmembrane region" description="Helical" evidence="1">
    <location>
        <begin position="252"/>
        <end position="273"/>
    </location>
</feature>
<feature type="transmembrane region" description="Helical" evidence="1">
    <location>
        <begin position="285"/>
        <end position="306"/>
    </location>
</feature>
<feature type="transmembrane region" description="Helical" evidence="1">
    <location>
        <begin position="312"/>
        <end position="333"/>
    </location>
</feature>
<dbReference type="Proteomes" id="UP001597399">
    <property type="component" value="Unassembled WGS sequence"/>
</dbReference>
<dbReference type="RefSeq" id="WP_253058618.1">
    <property type="nucleotide sequence ID" value="NZ_JAMXWM010000003.1"/>
</dbReference>
<comment type="caution">
    <text evidence="2">The sequence shown here is derived from an EMBL/GenBank/DDBJ whole genome shotgun (WGS) entry which is preliminary data.</text>
</comment>
<reference evidence="3" key="1">
    <citation type="journal article" date="2019" name="Int. J. Syst. Evol. Microbiol.">
        <title>The Global Catalogue of Microorganisms (GCM) 10K type strain sequencing project: providing services to taxonomists for standard genome sequencing and annotation.</title>
        <authorList>
            <consortium name="The Broad Institute Genomics Platform"/>
            <consortium name="The Broad Institute Genome Sequencing Center for Infectious Disease"/>
            <person name="Wu L."/>
            <person name="Ma J."/>
        </authorList>
    </citation>
    <scope>NUCLEOTIDE SEQUENCE [LARGE SCALE GENOMIC DNA]</scope>
    <source>
        <strain evidence="3">TISTR 2466</strain>
    </source>
</reference>
<feature type="transmembrane region" description="Helical" evidence="1">
    <location>
        <begin position="46"/>
        <end position="66"/>
    </location>
</feature>
<evidence type="ECO:0000313" key="3">
    <source>
        <dbReference type="Proteomes" id="UP001597399"/>
    </source>
</evidence>
<evidence type="ECO:0000256" key="1">
    <source>
        <dbReference type="SAM" id="Phobius"/>
    </source>
</evidence>
<name>A0ABW5RXN9_9BACL</name>
<evidence type="ECO:0000313" key="2">
    <source>
        <dbReference type="EMBL" id="MFD2692260.1"/>
    </source>
</evidence>
<feature type="transmembrane region" description="Helical" evidence="1">
    <location>
        <begin position="142"/>
        <end position="163"/>
    </location>
</feature>
<proteinExistence type="predicted"/>
<feature type="transmembrane region" description="Helical" evidence="1">
    <location>
        <begin position="73"/>
        <end position="94"/>
    </location>
</feature>
<keyword evidence="3" id="KW-1185">Reference proteome</keyword>
<feature type="transmembrane region" description="Helical" evidence="1">
    <location>
        <begin position="219"/>
        <end position="240"/>
    </location>
</feature>
<evidence type="ECO:0008006" key="4">
    <source>
        <dbReference type="Google" id="ProtNLM"/>
    </source>
</evidence>
<keyword evidence="1" id="KW-1133">Transmembrane helix</keyword>
<feature type="transmembrane region" description="Helical" evidence="1">
    <location>
        <begin position="100"/>
        <end position="122"/>
    </location>
</feature>
<sequence length="580" mass="64968">MKLLAVLARRLTGLNTTIMRFPLTFLLLVVLAVIQCATIESGHKYGNMIVTLVFAALAFSAAQVCAERYAYSWWIRMFSIVGATLLSILDFLFIRHDPAFSTIVLTRTSIAIFGLFITFAWLPSLRGGCSFYTNVMILFKSIFRSLFFSIIIYGGIMLILVAVDTLLVQIGSRPYSYTGIILWTVWAPTLFLSLLPVFHDENSAEFEHAAKVPKFLDLLISYVMIPTAAIYSLVLLIYMIKTIAIREWNENLLEPLILSYCVAVLLIYILSNWLMNQSAVLFRNLAPKLLIPIAMFQFVSTLLIVVNQGMTHTHYLVLLFCLYAAVSGVILSISSLKNRGTLAILAIVCSVIAVTPPIDAFTIGRTSQTARLQMVLERNQMIRNHQVQPNPSIERKDQEMIARSISYLEQINALHRLSYLPRNFDISSDFEKTFGFSPYARSNYQNFDIGTNHAVRISGYDYLASLSINKPGGKNHFSISRMSEDGVVYQVSFEPTGKYGTIQITDSKESVVLSAPLAPMIDHVEKSKKNAGSDTVAVDQMSFEKENDKAKIKIIFQNLTVEGVSDNSFDATVYVLSSIK</sequence>
<accession>A0ABW5RXN9</accession>
<feature type="transmembrane region" description="Helical" evidence="1">
    <location>
        <begin position="175"/>
        <end position="198"/>
    </location>
</feature>
<dbReference type="EMBL" id="JBHUMQ010000001">
    <property type="protein sequence ID" value="MFD2692260.1"/>
    <property type="molecule type" value="Genomic_DNA"/>
</dbReference>
<organism evidence="2 3">
    <name type="scientific">Sporolactobacillus shoreicorticis</name>
    <dbReference type="NCBI Taxonomy" id="1923877"/>
    <lineage>
        <taxon>Bacteria</taxon>
        <taxon>Bacillati</taxon>
        <taxon>Bacillota</taxon>
        <taxon>Bacilli</taxon>
        <taxon>Bacillales</taxon>
        <taxon>Sporolactobacillaceae</taxon>
        <taxon>Sporolactobacillus</taxon>
    </lineage>
</organism>
<keyword evidence="1" id="KW-0812">Transmembrane</keyword>
<protein>
    <recommendedName>
        <fullName evidence="4">DUF4153 domain-containing protein</fullName>
    </recommendedName>
</protein>
<feature type="transmembrane region" description="Helical" evidence="1">
    <location>
        <begin position="340"/>
        <end position="358"/>
    </location>
</feature>